<feature type="region of interest" description="Disordered" evidence="4">
    <location>
        <begin position="47"/>
        <end position="140"/>
    </location>
</feature>
<comment type="similarity">
    <text evidence="2">Belongs to the BCL9 family.</text>
</comment>
<proteinExistence type="inferred from homology"/>
<keyword evidence="3" id="KW-0539">Nucleus</keyword>
<evidence type="ECO:0000256" key="2">
    <source>
        <dbReference type="ARBA" id="ARBA00009200"/>
    </source>
</evidence>
<evidence type="ECO:0000256" key="4">
    <source>
        <dbReference type="SAM" id="MobiDB-lite"/>
    </source>
</evidence>
<evidence type="ECO:0000256" key="3">
    <source>
        <dbReference type="ARBA" id="ARBA00023242"/>
    </source>
</evidence>
<gene>
    <name evidence="5" type="ORF">GOODEAATRI_004680</name>
</gene>
<accession>A0ABV0MPB2</accession>
<keyword evidence="6" id="KW-1185">Reference proteome</keyword>
<name>A0ABV0MPB2_9TELE</name>
<protein>
    <submittedName>
        <fullName evidence="5">Uncharacterized protein</fullName>
    </submittedName>
</protein>
<comment type="caution">
    <text evidence="5">The sequence shown here is derived from an EMBL/GenBank/DDBJ whole genome shotgun (WGS) entry which is preliminary data.</text>
</comment>
<dbReference type="EMBL" id="JAHRIO010010197">
    <property type="protein sequence ID" value="MEQ2160945.1"/>
    <property type="molecule type" value="Genomic_DNA"/>
</dbReference>
<dbReference type="InterPro" id="IPR015668">
    <property type="entry name" value="Bcl-9/Bcl-9l"/>
</dbReference>
<evidence type="ECO:0000313" key="6">
    <source>
        <dbReference type="Proteomes" id="UP001476798"/>
    </source>
</evidence>
<evidence type="ECO:0000313" key="5">
    <source>
        <dbReference type="EMBL" id="MEQ2160945.1"/>
    </source>
</evidence>
<sequence length="151" mass="15579">LMLTFRLRTQTDCSDCKGCYLPHLMTLLSCCPPGVCAMLTDNKVANHGKQVSSDGRSQIPGVQQQQGAAALQSSKGGLPGIHGAKSSQVSHGNLGPKASGQSGSGGMLKTKSKRERSISIDSGESRSAAPTPALEPDAKGGRLCKMNLVGT</sequence>
<dbReference type="PANTHER" id="PTHR15185">
    <property type="entry name" value="BCL9"/>
    <property type="match status" value="1"/>
</dbReference>
<dbReference type="Proteomes" id="UP001476798">
    <property type="component" value="Unassembled WGS sequence"/>
</dbReference>
<reference evidence="5 6" key="1">
    <citation type="submission" date="2021-06" db="EMBL/GenBank/DDBJ databases">
        <authorList>
            <person name="Palmer J.M."/>
        </authorList>
    </citation>
    <scope>NUCLEOTIDE SEQUENCE [LARGE SCALE GENOMIC DNA]</scope>
    <source>
        <strain evidence="5 6">GA_2019</strain>
        <tissue evidence="5">Muscle</tissue>
    </source>
</reference>
<evidence type="ECO:0000256" key="1">
    <source>
        <dbReference type="ARBA" id="ARBA00004123"/>
    </source>
</evidence>
<feature type="non-terminal residue" evidence="5">
    <location>
        <position position="1"/>
    </location>
</feature>
<dbReference type="PANTHER" id="PTHR15185:SF3">
    <property type="entry name" value="B-CELL CLL_LYMPHOMA 9-LIKE PROTEIN"/>
    <property type="match status" value="1"/>
</dbReference>
<organism evidence="5 6">
    <name type="scientific">Goodea atripinnis</name>
    <dbReference type="NCBI Taxonomy" id="208336"/>
    <lineage>
        <taxon>Eukaryota</taxon>
        <taxon>Metazoa</taxon>
        <taxon>Chordata</taxon>
        <taxon>Craniata</taxon>
        <taxon>Vertebrata</taxon>
        <taxon>Euteleostomi</taxon>
        <taxon>Actinopterygii</taxon>
        <taxon>Neopterygii</taxon>
        <taxon>Teleostei</taxon>
        <taxon>Neoteleostei</taxon>
        <taxon>Acanthomorphata</taxon>
        <taxon>Ovalentaria</taxon>
        <taxon>Atherinomorphae</taxon>
        <taxon>Cyprinodontiformes</taxon>
        <taxon>Goodeidae</taxon>
        <taxon>Goodea</taxon>
    </lineage>
</organism>
<comment type="subcellular location">
    <subcellularLocation>
        <location evidence="1">Nucleus</location>
    </subcellularLocation>
</comment>
<feature type="compositionally biased region" description="Low complexity" evidence="4">
    <location>
        <begin position="55"/>
        <end position="76"/>
    </location>
</feature>